<dbReference type="Pfam" id="PF04634">
    <property type="entry name" value="YezG-like"/>
    <property type="match status" value="1"/>
</dbReference>
<organism evidence="1 2">
    <name type="scientific">Bacillus amyloliquefaciens (strain Y2)</name>
    <name type="common">Bacillus amyloliquefaciens subsp. plantarum (strain B9601-Y2)</name>
    <dbReference type="NCBI Taxonomy" id="1155777"/>
    <lineage>
        <taxon>Bacteria</taxon>
        <taxon>Bacillati</taxon>
        <taxon>Bacillota</taxon>
        <taxon>Bacilli</taxon>
        <taxon>Bacillales</taxon>
        <taxon>Bacillaceae</taxon>
        <taxon>Bacillus</taxon>
        <taxon>Bacillus amyloliquefaciens group</taxon>
    </lineage>
</organism>
<name>I2C293_BACAY</name>
<gene>
    <name evidence="1" type="primary">yqcG</name>
    <name evidence="1" type="ORF">MUS_0699</name>
</gene>
<dbReference type="KEGG" id="bqy:MUS_0699"/>
<reference evidence="1 2" key="1">
    <citation type="journal article" date="2012" name="J. Biotechnol.">
        <title>Genome sequence of the plant growth promoting strain Bacillus amyloliquefaciens subsp. plantarum B9601-Y2 and expression of mersacidin and other secondary metabolites.</title>
        <authorList>
            <person name="He P."/>
            <person name="Hao K."/>
            <person name="Blom J."/>
            <person name="Ruckert C."/>
            <person name="Vater J."/>
            <person name="Mao Z."/>
            <person name="Wu Y."/>
            <person name="Hou M."/>
            <person name="He P."/>
            <person name="He Y."/>
            <person name="Borriss R."/>
        </authorList>
    </citation>
    <scope>NUCLEOTIDE SEQUENCE [LARGE SCALE GENOMIC DNA]</scope>
    <source>
        <strain evidence="1">Y2</strain>
    </source>
</reference>
<dbReference type="Proteomes" id="UP000002878">
    <property type="component" value="Chromosome"/>
</dbReference>
<dbReference type="AlphaFoldDB" id="I2C293"/>
<protein>
    <submittedName>
        <fullName evidence="1">Putative Cytosolic Protein</fullName>
    </submittedName>
</protein>
<sequence length="79" mass="9583">MRDVFRDHDQELFYSFTLSLEKSGKLTVNFDYTDWFKTDYSFSDQLIIWKFKNLGEEPKDPSLQKLTKKYSEEYPENPI</sequence>
<dbReference type="EMBL" id="CP003332">
    <property type="protein sequence ID" value="AFJ60767.1"/>
    <property type="molecule type" value="Genomic_DNA"/>
</dbReference>
<dbReference type="PATRIC" id="fig|1126211.3.peg.676"/>
<dbReference type="InterPro" id="IPR006728">
    <property type="entry name" value="YezG-like"/>
</dbReference>
<proteinExistence type="predicted"/>
<dbReference type="Gene3D" id="3.30.500.20">
    <property type="entry name" value="BH3703-like domains"/>
    <property type="match status" value="1"/>
</dbReference>
<evidence type="ECO:0000313" key="2">
    <source>
        <dbReference type="Proteomes" id="UP000002878"/>
    </source>
</evidence>
<dbReference type="HOGENOM" id="CLU_182035_0_0_9"/>
<evidence type="ECO:0000313" key="1">
    <source>
        <dbReference type="EMBL" id="AFJ60767.1"/>
    </source>
</evidence>
<accession>I2C293</accession>
<dbReference type="InterPro" id="IPR036170">
    <property type="entry name" value="YezG-like_sf"/>
</dbReference>
<dbReference type="SUPFAM" id="SSF160424">
    <property type="entry name" value="BH3703-like"/>
    <property type="match status" value="1"/>
</dbReference>